<dbReference type="PANTHER" id="PTHR21503">
    <property type="entry name" value="F-BOX-CONTAINING HYPOTHETICAL PROTEIN C.ELEGANS"/>
    <property type="match status" value="1"/>
</dbReference>
<dbReference type="Proteomes" id="UP000008068">
    <property type="component" value="Unassembled WGS sequence"/>
</dbReference>
<dbReference type="InParanoid" id="G0NI35"/>
<dbReference type="AlphaFoldDB" id="G0NI35"/>
<evidence type="ECO:0000256" key="1">
    <source>
        <dbReference type="SAM" id="MobiDB-lite"/>
    </source>
</evidence>
<accession>G0NI35</accession>
<feature type="region of interest" description="Disordered" evidence="1">
    <location>
        <begin position="360"/>
        <end position="381"/>
    </location>
</feature>
<name>G0NI35_CAEBE</name>
<dbReference type="HOGENOM" id="CLU_061036_0_0_1"/>
<keyword evidence="3" id="KW-1185">Reference proteome</keyword>
<protein>
    <recommendedName>
        <fullName evidence="4">F-box domain-containing protein</fullName>
    </recommendedName>
</protein>
<reference evidence="3" key="1">
    <citation type="submission" date="2011-07" db="EMBL/GenBank/DDBJ databases">
        <authorList>
            <consortium name="Caenorhabditis brenneri Sequencing and Analysis Consortium"/>
            <person name="Wilson R.K."/>
        </authorList>
    </citation>
    <scope>NUCLEOTIDE SEQUENCE [LARGE SCALE GENOMIC DNA]</scope>
    <source>
        <strain evidence="3">PB2801</strain>
    </source>
</reference>
<dbReference type="OrthoDB" id="5910818at2759"/>
<evidence type="ECO:0008006" key="4">
    <source>
        <dbReference type="Google" id="ProtNLM"/>
    </source>
</evidence>
<dbReference type="EMBL" id="GL379887">
    <property type="protein sequence ID" value="EGT31656.1"/>
    <property type="molecule type" value="Genomic_DNA"/>
</dbReference>
<feature type="compositionally biased region" description="Acidic residues" evidence="1">
    <location>
        <begin position="368"/>
        <end position="381"/>
    </location>
</feature>
<evidence type="ECO:0000313" key="3">
    <source>
        <dbReference type="Proteomes" id="UP000008068"/>
    </source>
</evidence>
<sequence>MTIPLRRLPFLVQQIVIKQMCLKPIFLLTALSTKMSKIVFLALRLERISLTYNVNRSIEITRQVPDEHSLDLFHQSKQCLALEYKFFKLLKQDDVSTREVSTEEPLITNSIQTFWQFELETLMKFILHKFPNAILKLKFGTPDIEIFRNAMQMIKESKLITKVNVNEIKVEPCLSDLDAIWARTYNDFLRLVLDEGRCAERLHVYHIASDNFVYDINQPPFTFDEFCFTDAEWISKNHFLKLLLTCKSVRLLGVEYSNEDLVEILKGWQESSSLNALYMQRIDINDELDLETIMLQFPQARIVRCVRYPSDSPNRRNNDFFSKQCFEIQKLNGEQKLIICDVLYEIIITSHWEALEFEGEEGQNWQDVGEDGEDEEMDDEQ</sequence>
<evidence type="ECO:0000313" key="2">
    <source>
        <dbReference type="EMBL" id="EGT31656.1"/>
    </source>
</evidence>
<proteinExistence type="predicted"/>
<organism evidence="3">
    <name type="scientific">Caenorhabditis brenneri</name>
    <name type="common">Nematode worm</name>
    <dbReference type="NCBI Taxonomy" id="135651"/>
    <lineage>
        <taxon>Eukaryota</taxon>
        <taxon>Metazoa</taxon>
        <taxon>Ecdysozoa</taxon>
        <taxon>Nematoda</taxon>
        <taxon>Chromadorea</taxon>
        <taxon>Rhabditida</taxon>
        <taxon>Rhabditina</taxon>
        <taxon>Rhabditomorpha</taxon>
        <taxon>Rhabditoidea</taxon>
        <taxon>Rhabditidae</taxon>
        <taxon>Peloderinae</taxon>
        <taxon>Caenorhabditis</taxon>
    </lineage>
</organism>
<dbReference type="PANTHER" id="PTHR21503:SF8">
    <property type="entry name" value="F-BOX ASSOCIATED DOMAIN-CONTAINING PROTEIN-RELATED"/>
    <property type="match status" value="1"/>
</dbReference>
<gene>
    <name evidence="2" type="ORF">CAEBREN_23775</name>
</gene>